<dbReference type="AlphaFoldDB" id="A0A8J6CF45"/>
<evidence type="ECO:0000256" key="1">
    <source>
        <dbReference type="SAM" id="MobiDB-lite"/>
    </source>
</evidence>
<feature type="compositionally biased region" description="Basic and acidic residues" evidence="1">
    <location>
        <begin position="10"/>
        <end position="27"/>
    </location>
</feature>
<keyword evidence="3" id="KW-1185">Reference proteome</keyword>
<proteinExistence type="predicted"/>
<accession>A0A8J6CF45</accession>
<comment type="caution">
    <text evidence="2">The sequence shown here is derived from an EMBL/GenBank/DDBJ whole genome shotgun (WGS) entry which is preliminary data.</text>
</comment>
<dbReference type="EMBL" id="JAGTXO010000001">
    <property type="protein sequence ID" value="KAG8470319.1"/>
    <property type="molecule type" value="Genomic_DNA"/>
</dbReference>
<gene>
    <name evidence="2" type="ORF">KFE25_008740</name>
</gene>
<sequence>MDVATKKKHTAPEARRKERISADTGHRKDIKKGGAGGKAVLGREGDEWRYGPGKTDAGDPNYNSEDEGGATFEVTDYAKI</sequence>
<name>A0A8J6CF45_DIALT</name>
<evidence type="ECO:0000313" key="2">
    <source>
        <dbReference type="EMBL" id="KAG8470319.1"/>
    </source>
</evidence>
<organism evidence="2 3">
    <name type="scientific">Diacronema lutheri</name>
    <name type="common">Unicellular marine alga</name>
    <name type="synonym">Monochrysis lutheri</name>
    <dbReference type="NCBI Taxonomy" id="2081491"/>
    <lineage>
        <taxon>Eukaryota</taxon>
        <taxon>Haptista</taxon>
        <taxon>Haptophyta</taxon>
        <taxon>Pavlovophyceae</taxon>
        <taxon>Pavlovales</taxon>
        <taxon>Pavlovaceae</taxon>
        <taxon>Diacronema</taxon>
    </lineage>
</organism>
<dbReference type="Proteomes" id="UP000751190">
    <property type="component" value="Unassembled WGS sequence"/>
</dbReference>
<protein>
    <submittedName>
        <fullName evidence="2">Uncharacterized protein</fullName>
    </submittedName>
</protein>
<evidence type="ECO:0000313" key="3">
    <source>
        <dbReference type="Proteomes" id="UP000751190"/>
    </source>
</evidence>
<feature type="region of interest" description="Disordered" evidence="1">
    <location>
        <begin position="1"/>
        <end position="80"/>
    </location>
</feature>
<reference evidence="2" key="1">
    <citation type="submission" date="2021-05" db="EMBL/GenBank/DDBJ databases">
        <title>The genome of the haptophyte Pavlova lutheri (Diacronema luteri, Pavlovales) - a model for lipid biosynthesis in eukaryotic algae.</title>
        <authorList>
            <person name="Hulatt C.J."/>
            <person name="Posewitz M.C."/>
        </authorList>
    </citation>
    <scope>NUCLEOTIDE SEQUENCE</scope>
    <source>
        <strain evidence="2">NIVA-4/92</strain>
    </source>
</reference>